<dbReference type="Pfam" id="PF00588">
    <property type="entry name" value="SpoU_methylase"/>
    <property type="match status" value="1"/>
</dbReference>
<dbReference type="InterPro" id="IPR001537">
    <property type="entry name" value="SpoU_MeTrfase"/>
</dbReference>
<dbReference type="GO" id="GO:0032259">
    <property type="term" value="P:methylation"/>
    <property type="evidence" value="ECO:0007669"/>
    <property type="project" value="UniProtKB-KW"/>
</dbReference>
<dbReference type="CDD" id="cd18095">
    <property type="entry name" value="SpoU-like_rRNA-MTase"/>
    <property type="match status" value="1"/>
</dbReference>
<dbReference type="InterPro" id="IPR029026">
    <property type="entry name" value="tRNA_m1G_MTases_N"/>
</dbReference>
<dbReference type="EMBL" id="KV921314">
    <property type="protein sequence ID" value="ORE19232.1"/>
    <property type="molecule type" value="Genomic_DNA"/>
</dbReference>
<evidence type="ECO:0000313" key="5">
    <source>
        <dbReference type="Proteomes" id="UP000242381"/>
    </source>
</evidence>
<protein>
    <submittedName>
        <fullName evidence="4">Alpha/beta knot</fullName>
    </submittedName>
</protein>
<keyword evidence="1" id="KW-0489">Methyltransferase</keyword>
<proteinExistence type="predicted"/>
<dbReference type="GO" id="GO:0006396">
    <property type="term" value="P:RNA processing"/>
    <property type="evidence" value="ECO:0007669"/>
    <property type="project" value="InterPro"/>
</dbReference>
<dbReference type="GO" id="GO:0008173">
    <property type="term" value="F:RNA methyltransferase activity"/>
    <property type="evidence" value="ECO:0007669"/>
    <property type="project" value="InterPro"/>
</dbReference>
<dbReference type="Proteomes" id="UP000242381">
    <property type="component" value="Unassembled WGS sequence"/>
</dbReference>
<dbReference type="Gene3D" id="3.30.1330.30">
    <property type="match status" value="1"/>
</dbReference>
<keyword evidence="2" id="KW-0808">Transferase</keyword>
<evidence type="ECO:0000256" key="2">
    <source>
        <dbReference type="ARBA" id="ARBA00022679"/>
    </source>
</evidence>
<reference evidence="4 5" key="1">
    <citation type="journal article" date="2016" name="Proc. Natl. Acad. Sci. U.S.A.">
        <title>Lipid metabolic changes in an early divergent fungus govern the establishment of a mutualistic symbiosis with endobacteria.</title>
        <authorList>
            <person name="Lastovetsky O.A."/>
            <person name="Gaspar M.L."/>
            <person name="Mondo S.J."/>
            <person name="LaButti K.M."/>
            <person name="Sandor L."/>
            <person name="Grigoriev I.V."/>
            <person name="Henry S.A."/>
            <person name="Pawlowska T.E."/>
        </authorList>
    </citation>
    <scope>NUCLEOTIDE SEQUENCE [LARGE SCALE GENOMIC DNA]</scope>
    <source>
        <strain evidence="4 5">ATCC 11559</strain>
    </source>
</reference>
<evidence type="ECO:0000313" key="4">
    <source>
        <dbReference type="EMBL" id="ORE19232.1"/>
    </source>
</evidence>
<dbReference type="AlphaFoldDB" id="A0A0A1PI62"/>
<dbReference type="SUPFAM" id="SSF55315">
    <property type="entry name" value="L30e-like"/>
    <property type="match status" value="1"/>
</dbReference>
<dbReference type="InterPro" id="IPR029028">
    <property type="entry name" value="Alpha/beta_knot_MTases"/>
</dbReference>
<gene>
    <name evidence="4" type="ORF">BCV71DRAFT_226437</name>
</gene>
<organism evidence="4 5">
    <name type="scientific">Rhizopus microsporus</name>
    <dbReference type="NCBI Taxonomy" id="58291"/>
    <lineage>
        <taxon>Eukaryota</taxon>
        <taxon>Fungi</taxon>
        <taxon>Fungi incertae sedis</taxon>
        <taxon>Mucoromycota</taxon>
        <taxon>Mucoromycotina</taxon>
        <taxon>Mucoromycetes</taxon>
        <taxon>Mucorales</taxon>
        <taxon>Mucorineae</taxon>
        <taxon>Rhizopodaceae</taxon>
        <taxon>Rhizopus</taxon>
    </lineage>
</organism>
<name>A0A0A1PI62_RHIZD</name>
<dbReference type="OMA" id="SSEHHGV"/>
<dbReference type="PANTHER" id="PTHR43191">
    <property type="entry name" value="RRNA METHYLTRANSFERASE 3"/>
    <property type="match status" value="1"/>
</dbReference>
<dbReference type="SUPFAM" id="SSF75217">
    <property type="entry name" value="alpha/beta knot"/>
    <property type="match status" value="1"/>
</dbReference>
<dbReference type="Gene3D" id="3.40.1280.10">
    <property type="match status" value="1"/>
</dbReference>
<evidence type="ECO:0000259" key="3">
    <source>
        <dbReference type="Pfam" id="PF00588"/>
    </source>
</evidence>
<evidence type="ECO:0000256" key="1">
    <source>
        <dbReference type="ARBA" id="ARBA00022603"/>
    </source>
</evidence>
<dbReference type="PANTHER" id="PTHR43191:SF2">
    <property type="entry name" value="RRNA METHYLTRANSFERASE 3, MITOCHONDRIAL"/>
    <property type="match status" value="1"/>
</dbReference>
<dbReference type="InterPro" id="IPR051259">
    <property type="entry name" value="rRNA_Methyltransferase"/>
</dbReference>
<accession>A0A0A1PI62</accession>
<dbReference type="GO" id="GO:0003723">
    <property type="term" value="F:RNA binding"/>
    <property type="evidence" value="ECO:0007669"/>
    <property type="project" value="InterPro"/>
</dbReference>
<dbReference type="VEuPathDB" id="FungiDB:BCV72DRAFT_294242"/>
<sequence>MSFYKYPFPSLFKRIINQKASPAKHLIALRESKQYRQENQAVVVQGLKTIRELRDQGIKINSLIVTAKKEPKEAEEVKFPANSVLENPDSFPAEKYYLTDVDLTRRILGTASRPGRHEVYAEVALLKHTFEPQERMLVLDKVNDPGNLGTIVRTAKGLGWKSGIITSGTCDLYNDKAIRASRAMSITWPHTIVSITGLLDFLKKHNITPIVADMLPKNDDSQKVWSPDYGHSNVKDVEPGSGIWFWNFQGERLNIPEKVALVLSCEHNGVDEALDHVTRVSIPLTSNVESLNVASAGSIIMAEMNRLLRQRVRTT</sequence>
<dbReference type="InterPro" id="IPR029064">
    <property type="entry name" value="Ribosomal_eL30-like_sf"/>
</dbReference>
<feature type="domain" description="tRNA/rRNA methyltransferase SpoU type" evidence="3">
    <location>
        <begin position="136"/>
        <end position="301"/>
    </location>
</feature>